<keyword evidence="2" id="KW-1185">Reference proteome</keyword>
<reference evidence="1" key="1">
    <citation type="submission" date="2023-06" db="EMBL/GenBank/DDBJ databases">
        <title>Genome-scale phylogeny and comparative genomics of the fungal order Sordariales.</title>
        <authorList>
            <consortium name="Lawrence Berkeley National Laboratory"/>
            <person name="Hensen N."/>
            <person name="Bonometti L."/>
            <person name="Westerberg I."/>
            <person name="Brannstrom I.O."/>
            <person name="Guillou S."/>
            <person name="Cros-Aarteil S."/>
            <person name="Calhoun S."/>
            <person name="Haridas S."/>
            <person name="Kuo A."/>
            <person name="Mondo S."/>
            <person name="Pangilinan J."/>
            <person name="Riley R."/>
            <person name="LaButti K."/>
            <person name="Andreopoulos B."/>
            <person name="Lipzen A."/>
            <person name="Chen C."/>
            <person name="Yanf M."/>
            <person name="Daum C."/>
            <person name="Ng V."/>
            <person name="Clum A."/>
            <person name="Steindorff A."/>
            <person name="Ohm R."/>
            <person name="Martin F."/>
            <person name="Silar P."/>
            <person name="Natvig D."/>
            <person name="Lalanne C."/>
            <person name="Gautier V."/>
            <person name="Ament-velasquez S.L."/>
            <person name="Kruys A."/>
            <person name="Hutchinson M.I."/>
            <person name="Powell A.J."/>
            <person name="Barry K."/>
            <person name="Miller A.N."/>
            <person name="Grigoriev I.V."/>
            <person name="Debuchy R."/>
            <person name="Gladieux P."/>
            <person name="Thoren M.H."/>
            <person name="Johannesson H."/>
        </authorList>
    </citation>
    <scope>NUCLEOTIDE SEQUENCE</scope>
    <source>
        <strain evidence="1">SMH3391-2</strain>
    </source>
</reference>
<organism evidence="1 2">
    <name type="scientific">Bombardia bombarda</name>
    <dbReference type="NCBI Taxonomy" id="252184"/>
    <lineage>
        <taxon>Eukaryota</taxon>
        <taxon>Fungi</taxon>
        <taxon>Dikarya</taxon>
        <taxon>Ascomycota</taxon>
        <taxon>Pezizomycotina</taxon>
        <taxon>Sordariomycetes</taxon>
        <taxon>Sordariomycetidae</taxon>
        <taxon>Sordariales</taxon>
        <taxon>Lasiosphaeriaceae</taxon>
        <taxon>Bombardia</taxon>
    </lineage>
</organism>
<dbReference type="EMBL" id="JAULSR010000004">
    <property type="protein sequence ID" value="KAK0621322.1"/>
    <property type="molecule type" value="Genomic_DNA"/>
</dbReference>
<protein>
    <submittedName>
        <fullName evidence="1">Uncharacterized protein</fullName>
    </submittedName>
</protein>
<comment type="caution">
    <text evidence="1">The sequence shown here is derived from an EMBL/GenBank/DDBJ whole genome shotgun (WGS) entry which is preliminary data.</text>
</comment>
<dbReference type="AlphaFoldDB" id="A0AA40C1B7"/>
<proteinExistence type="predicted"/>
<evidence type="ECO:0000313" key="2">
    <source>
        <dbReference type="Proteomes" id="UP001174934"/>
    </source>
</evidence>
<accession>A0AA40C1B7</accession>
<gene>
    <name evidence="1" type="ORF">B0T17DRAFT_508683</name>
</gene>
<sequence length="165" mass="17833">MHISSLHLQCPLSTITINSDTVEEVGNKEARPKYGAEKYPARGNNVEMKNPTWPSPGVWCGKHNTTASCLQQGLSLPVADSSRQAINAISPHEVMTALLVTIVHKVYVRTETSFHPHTHPLTMKQTGSTGLGRHLSSHLGFAGMAEKGLSPSLCTYGTAGMDEQE</sequence>
<evidence type="ECO:0000313" key="1">
    <source>
        <dbReference type="EMBL" id="KAK0621322.1"/>
    </source>
</evidence>
<name>A0AA40C1B7_9PEZI</name>
<dbReference type="Proteomes" id="UP001174934">
    <property type="component" value="Unassembled WGS sequence"/>
</dbReference>